<dbReference type="SUPFAM" id="SSF51658">
    <property type="entry name" value="Xylose isomerase-like"/>
    <property type="match status" value="1"/>
</dbReference>
<feature type="domain" description="Xylose isomerase-like TIM barrel" evidence="1">
    <location>
        <begin position="35"/>
        <end position="296"/>
    </location>
</feature>
<accession>A0ABY4JQ21</accession>
<dbReference type="InterPro" id="IPR013022">
    <property type="entry name" value="Xyl_isomerase-like_TIM-brl"/>
</dbReference>
<reference evidence="2 3" key="1">
    <citation type="submission" date="2022-04" db="EMBL/GenBank/DDBJ databases">
        <title>Mechanism of arsenic methylation and mitigation arsenic toxicity by Bacillus sp. LH14 from an Arsenic-Contaminated Paddy Soil.</title>
        <authorList>
            <person name="Wang D."/>
        </authorList>
    </citation>
    <scope>NUCLEOTIDE SEQUENCE [LARGE SCALE GENOMIC DNA]</scope>
    <source>
        <strain evidence="2 3">LH14</strain>
    </source>
</reference>
<dbReference type="Proteomes" id="UP000830639">
    <property type="component" value="Chromosome"/>
</dbReference>
<organism evidence="2 3">
    <name type="scientific">Gottfriedia acidiceleris</name>
    <dbReference type="NCBI Taxonomy" id="371036"/>
    <lineage>
        <taxon>Bacteria</taxon>
        <taxon>Bacillati</taxon>
        <taxon>Bacillota</taxon>
        <taxon>Bacilli</taxon>
        <taxon>Bacillales</taxon>
        <taxon>Bacillaceae</taxon>
        <taxon>Gottfriedia</taxon>
    </lineage>
</organism>
<evidence type="ECO:0000259" key="1">
    <source>
        <dbReference type="Pfam" id="PF01261"/>
    </source>
</evidence>
<name>A0ABY4JQ21_9BACI</name>
<dbReference type="PANTHER" id="PTHR12110:SF41">
    <property type="entry name" value="INOSOSE DEHYDRATASE"/>
    <property type="match status" value="1"/>
</dbReference>
<dbReference type="InterPro" id="IPR050312">
    <property type="entry name" value="IolE/XylAMocC-like"/>
</dbReference>
<dbReference type="EC" id="4.2.1.44" evidence="2"/>
<evidence type="ECO:0000313" key="3">
    <source>
        <dbReference type="Proteomes" id="UP000830639"/>
    </source>
</evidence>
<dbReference type="InterPro" id="IPR036237">
    <property type="entry name" value="Xyl_isomerase-like_sf"/>
</dbReference>
<keyword evidence="2" id="KW-0456">Lyase</keyword>
<proteinExistence type="predicted"/>
<dbReference type="Gene3D" id="3.20.20.150">
    <property type="entry name" value="Divalent-metal-dependent TIM barrel enzymes"/>
    <property type="match status" value="1"/>
</dbReference>
<dbReference type="NCBIfam" id="TIGR04379">
    <property type="entry name" value="myo_inos_iolE"/>
    <property type="match status" value="1"/>
</dbReference>
<sequence>MNTFYNCQLAISPINWANDDMADLGDHYSFQQIVDEMNELGFRGTELGRKYPRDIVTLQKELGQRNLALTSGWCDILFSDPDHLDESLQKFKAHVLFLKRMGSTFVVTADGGGSVHWDPREDRSNKGIKKYTGREWASLCTGLNIAGEFCRQHRMTLVYHIHTGTGVETLDEIHTLCAGTDPEVVSLLLDTGHLYYCGVDPVEVIQKYGERVKYVHLKDVREDVLKNVKDNGINFNDSVRMGIFTVPGDGTINFEAIFKTLAEINYQGWFVIEAEQDSLQANPIEYAQKSINYIESVTNLKL</sequence>
<dbReference type="Pfam" id="PF01261">
    <property type="entry name" value="AP_endonuc_2"/>
    <property type="match status" value="1"/>
</dbReference>
<dbReference type="GO" id="GO:0050114">
    <property type="term" value="F:myo-inosose-2 dehydratase activity"/>
    <property type="evidence" value="ECO:0007669"/>
    <property type="project" value="UniProtKB-EC"/>
</dbReference>
<dbReference type="InterPro" id="IPR030823">
    <property type="entry name" value="IolE/MocC"/>
</dbReference>
<evidence type="ECO:0000313" key="2">
    <source>
        <dbReference type="EMBL" id="UPM55536.1"/>
    </source>
</evidence>
<dbReference type="RefSeq" id="WP_248268546.1">
    <property type="nucleotide sequence ID" value="NZ_CP096034.1"/>
</dbReference>
<dbReference type="EMBL" id="CP096034">
    <property type="protein sequence ID" value="UPM55536.1"/>
    <property type="molecule type" value="Genomic_DNA"/>
</dbReference>
<protein>
    <submittedName>
        <fullName evidence="2">Myo-inosose-2 dehydratase</fullName>
        <ecNumber evidence="2">4.2.1.44</ecNumber>
    </submittedName>
</protein>
<gene>
    <name evidence="2" type="primary">iolE</name>
    <name evidence="2" type="ORF">MY490_06785</name>
</gene>
<keyword evidence="3" id="KW-1185">Reference proteome</keyword>
<dbReference type="PANTHER" id="PTHR12110">
    <property type="entry name" value="HYDROXYPYRUVATE ISOMERASE"/>
    <property type="match status" value="1"/>
</dbReference>